<protein>
    <recommendedName>
        <fullName evidence="4">Nose resistant to fluoxetine protein 6</fullName>
    </recommendedName>
</protein>
<proteinExistence type="predicted"/>
<feature type="transmembrane region" description="Helical" evidence="1">
    <location>
        <begin position="154"/>
        <end position="173"/>
    </location>
</feature>
<organism evidence="2 3">
    <name type="scientific">Diatraea saccharalis</name>
    <name type="common">sugarcane borer</name>
    <dbReference type="NCBI Taxonomy" id="40085"/>
    <lineage>
        <taxon>Eukaryota</taxon>
        <taxon>Metazoa</taxon>
        <taxon>Ecdysozoa</taxon>
        <taxon>Arthropoda</taxon>
        <taxon>Hexapoda</taxon>
        <taxon>Insecta</taxon>
        <taxon>Pterygota</taxon>
        <taxon>Neoptera</taxon>
        <taxon>Endopterygota</taxon>
        <taxon>Lepidoptera</taxon>
        <taxon>Glossata</taxon>
        <taxon>Ditrysia</taxon>
        <taxon>Pyraloidea</taxon>
        <taxon>Crambidae</taxon>
        <taxon>Crambinae</taxon>
        <taxon>Diatraea</taxon>
    </lineage>
</organism>
<keyword evidence="1" id="KW-0812">Transmembrane</keyword>
<dbReference type="Proteomes" id="UP001153714">
    <property type="component" value="Chromosome 14"/>
</dbReference>
<dbReference type="AlphaFoldDB" id="A0A9N9QXY9"/>
<gene>
    <name evidence="2" type="ORF">DIATSA_LOCUS3772</name>
</gene>
<dbReference type="OrthoDB" id="118951at2759"/>
<dbReference type="InterPro" id="IPR052728">
    <property type="entry name" value="O2_lipid_transport_reg"/>
</dbReference>
<sequence>MLRDGSYVTYALTKKIKIIDLMLYRKSRYTKKSGIEFELAICIPKVCSTEHALRILINDTTVTSGVNEAFCRLPNDKPWVAADYVAIVIFSSIGLLTILSTFYNIRHTVVLKNDSKQASKLYMIFSVYANTRKFFNYRSDVNALNSVEGVRSIAMLWIILLHTFAIQFSFLPANPQDVHEVKLVLVLFFHYKRA</sequence>
<name>A0A9N9QXY9_9NEOP</name>
<evidence type="ECO:0000313" key="2">
    <source>
        <dbReference type="EMBL" id="CAG9785762.1"/>
    </source>
</evidence>
<evidence type="ECO:0008006" key="4">
    <source>
        <dbReference type="Google" id="ProtNLM"/>
    </source>
</evidence>
<keyword evidence="1" id="KW-1133">Transmembrane helix</keyword>
<dbReference type="PANTHER" id="PTHR11161:SF0">
    <property type="entry name" value="O-ACYLTRANSFERASE LIKE PROTEIN"/>
    <property type="match status" value="1"/>
</dbReference>
<feature type="transmembrane region" description="Helical" evidence="1">
    <location>
        <begin position="84"/>
        <end position="105"/>
    </location>
</feature>
<evidence type="ECO:0000256" key="1">
    <source>
        <dbReference type="SAM" id="Phobius"/>
    </source>
</evidence>
<keyword evidence="1" id="KW-0472">Membrane</keyword>
<reference evidence="2" key="1">
    <citation type="submission" date="2021-12" db="EMBL/GenBank/DDBJ databases">
        <authorList>
            <person name="King R."/>
        </authorList>
    </citation>
    <scope>NUCLEOTIDE SEQUENCE</scope>
</reference>
<keyword evidence="3" id="KW-1185">Reference proteome</keyword>
<evidence type="ECO:0000313" key="3">
    <source>
        <dbReference type="Proteomes" id="UP001153714"/>
    </source>
</evidence>
<dbReference type="EMBL" id="OU893345">
    <property type="protein sequence ID" value="CAG9785762.1"/>
    <property type="molecule type" value="Genomic_DNA"/>
</dbReference>
<accession>A0A9N9QXY9</accession>
<dbReference type="PANTHER" id="PTHR11161">
    <property type="entry name" value="O-ACYLTRANSFERASE"/>
    <property type="match status" value="1"/>
</dbReference>
<reference evidence="2" key="2">
    <citation type="submission" date="2022-10" db="EMBL/GenBank/DDBJ databases">
        <authorList>
            <consortium name="ENA_rothamsted_submissions"/>
            <consortium name="culmorum"/>
            <person name="King R."/>
        </authorList>
    </citation>
    <scope>NUCLEOTIDE SEQUENCE</scope>
</reference>